<dbReference type="Proteomes" id="UP000078348">
    <property type="component" value="Unassembled WGS sequence"/>
</dbReference>
<dbReference type="InterPro" id="IPR005343">
    <property type="entry name" value="Noc2"/>
</dbReference>
<dbReference type="OrthoDB" id="10266662at2759"/>
<keyword evidence="5" id="KW-1185">Reference proteome</keyword>
<evidence type="ECO:0000256" key="3">
    <source>
        <dbReference type="ARBA" id="ARBA00023242"/>
    </source>
</evidence>
<reference evidence="4 5" key="1">
    <citation type="submission" date="2016-05" db="EMBL/GenBank/DDBJ databases">
        <title>Nuclear genome of Blastocystis sp. subtype 1 NandII.</title>
        <authorList>
            <person name="Gentekaki E."/>
            <person name="Curtis B."/>
            <person name="Stairs C."/>
            <person name="Eme L."/>
            <person name="Herman E."/>
            <person name="Klimes V."/>
            <person name="Arias M.C."/>
            <person name="Elias M."/>
            <person name="Hilliou F."/>
            <person name="Klute M."/>
            <person name="Malik S.-B."/>
            <person name="Pightling A."/>
            <person name="Rachubinski R."/>
            <person name="Salas D."/>
            <person name="Schlacht A."/>
            <person name="Suga H."/>
            <person name="Archibald J."/>
            <person name="Ball S.G."/>
            <person name="Clark G."/>
            <person name="Dacks J."/>
            <person name="Van Der Giezen M."/>
            <person name="Tsaousis A."/>
            <person name="Roger A."/>
        </authorList>
    </citation>
    <scope>NUCLEOTIDE SEQUENCE [LARGE SCALE GENOMIC DNA]</scope>
    <source>
        <strain evidence="5">ATCC 50177 / NandII</strain>
    </source>
</reference>
<dbReference type="GO" id="GO:0030690">
    <property type="term" value="C:Noc1p-Noc2p complex"/>
    <property type="evidence" value="ECO:0007669"/>
    <property type="project" value="TreeGrafter"/>
</dbReference>
<gene>
    <name evidence="4" type="ORF">AV274_3747</name>
</gene>
<comment type="subcellular location">
    <subcellularLocation>
        <location evidence="1">Nucleus</location>
    </subcellularLocation>
</comment>
<evidence type="ECO:0000256" key="2">
    <source>
        <dbReference type="ARBA" id="ARBA00005907"/>
    </source>
</evidence>
<sequence>MEEEKQTNMSKKDANKYMRFLVKEWSTADNEKARLNAFLSLRKLVSQNSYLMEQTLKIIYLTFVKCWKVYNENNSQSFIVMRNCVTELYSMDTVASYQHAFVYIRQLAIHVRNAMTSMTETDIHSVYNWQFVNCLRLWTYMVCQPALKEAFKPLVYPLIQVIDSVINLIPTARFYPLRLHCIDLYIQIISATGVFIPVAPALLDIIENEKFMEKPSSTAKPPELEYCVRLSKTLLDSRAVQDIIVSKAIAMLSDYLRLMENNIAFPELAYPIARSLKSYSKKCRVSQWSSATKALSQKLEKQIESIVRIREGISGAPKDLQNPNVK</sequence>
<dbReference type="AlphaFoldDB" id="A0A196SEM6"/>
<dbReference type="GO" id="GO:0005730">
    <property type="term" value="C:nucleolus"/>
    <property type="evidence" value="ECO:0007669"/>
    <property type="project" value="TreeGrafter"/>
</dbReference>
<keyword evidence="3" id="KW-0539">Nucleus</keyword>
<dbReference type="Pfam" id="PF03715">
    <property type="entry name" value="Noc2"/>
    <property type="match status" value="1"/>
</dbReference>
<protein>
    <submittedName>
        <fullName evidence="4">Nucleolar complex protein</fullName>
    </submittedName>
</protein>
<dbReference type="PANTHER" id="PTHR12687">
    <property type="entry name" value="NUCLEOLAR COMPLEX 2 AND RAD4-RELATED"/>
    <property type="match status" value="1"/>
</dbReference>
<accession>A0A196SEM6</accession>
<dbReference type="GO" id="GO:0030691">
    <property type="term" value="C:Noc2p-Noc3p complex"/>
    <property type="evidence" value="ECO:0007669"/>
    <property type="project" value="TreeGrafter"/>
</dbReference>
<evidence type="ECO:0000313" key="5">
    <source>
        <dbReference type="Proteomes" id="UP000078348"/>
    </source>
</evidence>
<name>A0A196SEM6_BLAHN</name>
<organism evidence="4 5">
    <name type="scientific">Blastocystis sp. subtype 1 (strain ATCC 50177 / NandII)</name>
    <dbReference type="NCBI Taxonomy" id="478820"/>
    <lineage>
        <taxon>Eukaryota</taxon>
        <taxon>Sar</taxon>
        <taxon>Stramenopiles</taxon>
        <taxon>Bigyra</taxon>
        <taxon>Opalozoa</taxon>
        <taxon>Opalinata</taxon>
        <taxon>Blastocystidae</taxon>
        <taxon>Blastocystis</taxon>
    </lineage>
</organism>
<proteinExistence type="inferred from homology"/>
<comment type="similarity">
    <text evidence="2">Belongs to the NOC2 family.</text>
</comment>
<comment type="caution">
    <text evidence="4">The sequence shown here is derived from an EMBL/GenBank/DDBJ whole genome shotgun (WGS) entry which is preliminary data.</text>
</comment>
<evidence type="ECO:0000256" key="1">
    <source>
        <dbReference type="ARBA" id="ARBA00004123"/>
    </source>
</evidence>
<dbReference type="STRING" id="478820.A0A196SEM6"/>
<dbReference type="EMBL" id="LXWW01000238">
    <property type="protein sequence ID" value="OAO14444.1"/>
    <property type="molecule type" value="Genomic_DNA"/>
</dbReference>
<dbReference type="GO" id="GO:0042273">
    <property type="term" value="P:ribosomal large subunit biogenesis"/>
    <property type="evidence" value="ECO:0007669"/>
    <property type="project" value="TreeGrafter"/>
</dbReference>
<evidence type="ECO:0000313" key="4">
    <source>
        <dbReference type="EMBL" id="OAO14444.1"/>
    </source>
</evidence>
<dbReference type="GO" id="GO:0005654">
    <property type="term" value="C:nucleoplasm"/>
    <property type="evidence" value="ECO:0007669"/>
    <property type="project" value="TreeGrafter"/>
</dbReference>
<dbReference type="PANTHER" id="PTHR12687:SF4">
    <property type="entry name" value="NUCLEOLAR COMPLEX PROTEIN 2 HOMOLOG"/>
    <property type="match status" value="1"/>
</dbReference>